<gene>
    <name evidence="2" type="ORF">HELGO_WM10299</name>
</gene>
<sequence>MKSYTNIFFLGLLTILFAASCSNNDQPTVESTDLEGSAINLTRAGAQEEVLQVNFEGQMITLETADIVASAQKMNSADADAQDVSNLNAAFMSAEKEAQLLDVTFIMSDEPVENGMFIFGIEAKEAKSLKIEMFDEEGYAMVANNQFDITEGNNYKALNVNSLADGAYTFRLKDDAGKELDRTVTVKSAE</sequence>
<feature type="chain" id="PRO_5028028434" description="Secretion system C-terminal sorting domain-containing protein" evidence="1">
    <location>
        <begin position="19"/>
        <end position="190"/>
    </location>
</feature>
<keyword evidence="1" id="KW-0732">Signal</keyword>
<evidence type="ECO:0000256" key="1">
    <source>
        <dbReference type="SAM" id="SignalP"/>
    </source>
</evidence>
<feature type="signal peptide" evidence="1">
    <location>
        <begin position="1"/>
        <end position="18"/>
    </location>
</feature>
<reference evidence="2" key="1">
    <citation type="submission" date="2020-01" db="EMBL/GenBank/DDBJ databases">
        <authorList>
            <person name="Meier V. D."/>
            <person name="Meier V D."/>
        </authorList>
    </citation>
    <scope>NUCLEOTIDE SEQUENCE</scope>
    <source>
        <strain evidence="2">HLG_WM_MAG_10</strain>
    </source>
</reference>
<dbReference type="AlphaFoldDB" id="A0A6S6RYZ1"/>
<name>A0A6S6RYZ1_9BACT</name>
<organism evidence="2">
    <name type="scientific">uncultured Aureispira sp</name>
    <dbReference type="NCBI Taxonomy" id="1331704"/>
    <lineage>
        <taxon>Bacteria</taxon>
        <taxon>Pseudomonadati</taxon>
        <taxon>Bacteroidota</taxon>
        <taxon>Saprospiria</taxon>
        <taxon>Saprospirales</taxon>
        <taxon>Saprospiraceae</taxon>
        <taxon>Aureispira</taxon>
        <taxon>environmental samples</taxon>
    </lineage>
</organism>
<evidence type="ECO:0000313" key="2">
    <source>
        <dbReference type="EMBL" id="CAA6799061.1"/>
    </source>
</evidence>
<dbReference type="EMBL" id="CACVAQ010000020">
    <property type="protein sequence ID" value="CAA6799061.1"/>
    <property type="molecule type" value="Genomic_DNA"/>
</dbReference>
<accession>A0A6S6RYZ1</accession>
<dbReference type="PROSITE" id="PS51257">
    <property type="entry name" value="PROKAR_LIPOPROTEIN"/>
    <property type="match status" value="1"/>
</dbReference>
<protein>
    <recommendedName>
        <fullName evidence="3">Secretion system C-terminal sorting domain-containing protein</fullName>
    </recommendedName>
</protein>
<evidence type="ECO:0008006" key="3">
    <source>
        <dbReference type="Google" id="ProtNLM"/>
    </source>
</evidence>
<proteinExistence type="predicted"/>